<dbReference type="AlphaFoldDB" id="M6VYZ9"/>
<proteinExistence type="predicted"/>
<evidence type="ECO:0000313" key="2">
    <source>
        <dbReference type="Proteomes" id="UP000012112"/>
    </source>
</evidence>
<dbReference type="Proteomes" id="UP000012112">
    <property type="component" value="Unassembled WGS sequence"/>
</dbReference>
<evidence type="ECO:0000313" key="1">
    <source>
        <dbReference type="EMBL" id="EMO54773.1"/>
    </source>
</evidence>
<accession>M6VYZ9</accession>
<dbReference type="EMBL" id="AKWD02000020">
    <property type="protein sequence ID" value="EMO54773.1"/>
    <property type="molecule type" value="Genomic_DNA"/>
</dbReference>
<comment type="caution">
    <text evidence="1">The sequence shown here is derived from an EMBL/GenBank/DDBJ whole genome shotgun (WGS) entry which is preliminary data.</text>
</comment>
<gene>
    <name evidence="1" type="ORF">LEP1GSC172_4351</name>
</gene>
<protein>
    <submittedName>
        <fullName evidence="1">Uncharacterized protein</fullName>
    </submittedName>
</protein>
<organism evidence="1 2">
    <name type="scientific">Leptospira noguchii</name>
    <dbReference type="NCBI Taxonomy" id="28182"/>
    <lineage>
        <taxon>Bacteria</taxon>
        <taxon>Pseudomonadati</taxon>
        <taxon>Spirochaetota</taxon>
        <taxon>Spirochaetia</taxon>
        <taxon>Leptospirales</taxon>
        <taxon>Leptospiraceae</taxon>
        <taxon>Leptospira</taxon>
    </lineage>
</organism>
<sequence>MHTPLLFFLTKKSPFVFYNSLKKIKDCAHFLSTSLKNGLFYLTNIVLKKDYAEFFIFHRVIF</sequence>
<reference evidence="1 2" key="1">
    <citation type="submission" date="2013-01" db="EMBL/GenBank/DDBJ databases">
        <authorList>
            <person name="Harkins D.M."/>
            <person name="Durkin A.S."/>
            <person name="Brinkac L.M."/>
            <person name="Haft D.H."/>
            <person name="Selengut J.D."/>
            <person name="Sanka R."/>
            <person name="DePew J."/>
            <person name="Purushe J."/>
            <person name="Matthias M.A."/>
            <person name="Vinetz J.M."/>
            <person name="Sutton G.G."/>
            <person name="Nierman W.C."/>
            <person name="Fouts D.E."/>
        </authorList>
    </citation>
    <scope>NUCLEOTIDE SEQUENCE [LARGE SCALE GENOMIC DNA]</scope>
    <source>
        <strain evidence="1 2">HAI1536</strain>
    </source>
</reference>
<name>M6VYZ9_9LEPT</name>